<dbReference type="EMBL" id="JAKLMC020000003">
    <property type="protein sequence ID" value="KAK5957155.1"/>
    <property type="molecule type" value="Genomic_DNA"/>
</dbReference>
<sequence length="516" mass="59311">MGFAFQTPCFLVPETRPDEPTKSMAELNKQQRRDLITKRVVQLRTIFCEARLWASSILLPPDLISEEPEYYSVVLETTAALFGENFDEQTINRVYAKLGQNILLPGLDSSDQDSVTFFQPSDEDLIARTDGCWPHAASLDAVFKSYPEFTREYSDLRTWRDLKARATGFCSPTNDLLKLLRCRQMHEAKQKLGLLRGGKWTSEERAEINDLLRSLDHDKIYESHNLDLASRDFIFVRTTPDPLDGVTCDTQASMNQTNNVMTLYSNFYDTDLVDGLSDCQIKEGITDVRDLVNTRTMTVLHEAGHSPSSITATDHILEYDKKDLLDPARGLKFISMVKEDIECATYDDVETLANRKKVQRSIGDPTKIRLNCYGFEACLDLTDEDDQDGTNQAEDNAETIALYGLSRQLILAYPDFDISIRNRKWIMTRRKRLVHHCSLHHCMRHKDASSIRDRPDYQPEKDTWGQHTGKKLPSNIIQLLKVVIGLARDRLKEDEERAKRARDREELKRRMYGLKS</sequence>
<gene>
    <name evidence="2" type="ORF">OHC33_001524</name>
</gene>
<name>A0AAN8IBJ1_9EURO</name>
<accession>A0AAN8IBJ1</accession>
<feature type="compositionally biased region" description="Basic and acidic residues" evidence="1">
    <location>
        <begin position="493"/>
        <end position="509"/>
    </location>
</feature>
<evidence type="ECO:0000313" key="2">
    <source>
        <dbReference type="EMBL" id="KAK5957155.1"/>
    </source>
</evidence>
<reference evidence="2 3" key="1">
    <citation type="submission" date="2022-12" db="EMBL/GenBank/DDBJ databases">
        <title>Genomic features and morphological characterization of a novel Knufia sp. strain isolated from spacecraft assembly facility.</title>
        <authorList>
            <person name="Teixeira M."/>
            <person name="Chander A.M."/>
            <person name="Stajich J.E."/>
            <person name="Venkateswaran K."/>
        </authorList>
    </citation>
    <scope>NUCLEOTIDE SEQUENCE [LARGE SCALE GENOMIC DNA]</scope>
    <source>
        <strain evidence="2 3">FJI-L2-BK-P2</strain>
    </source>
</reference>
<proteinExistence type="predicted"/>
<dbReference type="AlphaFoldDB" id="A0AAN8IBJ1"/>
<evidence type="ECO:0000313" key="3">
    <source>
        <dbReference type="Proteomes" id="UP001316803"/>
    </source>
</evidence>
<keyword evidence="3" id="KW-1185">Reference proteome</keyword>
<comment type="caution">
    <text evidence="2">The sequence shown here is derived from an EMBL/GenBank/DDBJ whole genome shotgun (WGS) entry which is preliminary data.</text>
</comment>
<evidence type="ECO:0000256" key="1">
    <source>
        <dbReference type="SAM" id="MobiDB-lite"/>
    </source>
</evidence>
<organism evidence="2 3">
    <name type="scientific">Knufia fluminis</name>
    <dbReference type="NCBI Taxonomy" id="191047"/>
    <lineage>
        <taxon>Eukaryota</taxon>
        <taxon>Fungi</taxon>
        <taxon>Dikarya</taxon>
        <taxon>Ascomycota</taxon>
        <taxon>Pezizomycotina</taxon>
        <taxon>Eurotiomycetes</taxon>
        <taxon>Chaetothyriomycetidae</taxon>
        <taxon>Chaetothyriales</taxon>
        <taxon>Trichomeriaceae</taxon>
        <taxon>Knufia</taxon>
    </lineage>
</organism>
<protein>
    <submittedName>
        <fullName evidence="2">Uncharacterized protein</fullName>
    </submittedName>
</protein>
<feature type="region of interest" description="Disordered" evidence="1">
    <location>
        <begin position="493"/>
        <end position="516"/>
    </location>
</feature>
<dbReference type="Proteomes" id="UP001316803">
    <property type="component" value="Unassembled WGS sequence"/>
</dbReference>